<reference evidence="1" key="1">
    <citation type="journal article" date="2015" name="Nature">
        <title>Complex archaea that bridge the gap between prokaryotes and eukaryotes.</title>
        <authorList>
            <person name="Spang A."/>
            <person name="Saw J.H."/>
            <person name="Jorgensen S.L."/>
            <person name="Zaremba-Niedzwiedzka K."/>
            <person name="Martijn J."/>
            <person name="Lind A.E."/>
            <person name="van Eijk R."/>
            <person name="Schleper C."/>
            <person name="Guy L."/>
            <person name="Ettema T.J."/>
        </authorList>
    </citation>
    <scope>NUCLEOTIDE SEQUENCE</scope>
</reference>
<gene>
    <name evidence="1" type="ORF">LCGC14_0959160</name>
</gene>
<dbReference type="EMBL" id="LAZR01003459">
    <property type="protein sequence ID" value="KKN18109.1"/>
    <property type="molecule type" value="Genomic_DNA"/>
</dbReference>
<protein>
    <submittedName>
        <fullName evidence="1">Uncharacterized protein</fullName>
    </submittedName>
</protein>
<proteinExistence type="predicted"/>
<dbReference type="AlphaFoldDB" id="A0A0F9NJN7"/>
<evidence type="ECO:0000313" key="1">
    <source>
        <dbReference type="EMBL" id="KKN18109.1"/>
    </source>
</evidence>
<sequence>MTDEQKAAYINSQVICAQIELEAMKVANRHDEGMGSAPTYVEEDFRAIVDRFVIGHNDVIGFLHA</sequence>
<comment type="caution">
    <text evidence="1">The sequence shown here is derived from an EMBL/GenBank/DDBJ whole genome shotgun (WGS) entry which is preliminary data.</text>
</comment>
<accession>A0A0F9NJN7</accession>
<name>A0A0F9NJN7_9ZZZZ</name>
<organism evidence="1">
    <name type="scientific">marine sediment metagenome</name>
    <dbReference type="NCBI Taxonomy" id="412755"/>
    <lineage>
        <taxon>unclassified sequences</taxon>
        <taxon>metagenomes</taxon>
        <taxon>ecological metagenomes</taxon>
    </lineage>
</organism>